<keyword evidence="7" id="KW-0028">Amino-acid biosynthesis</keyword>
<comment type="similarity">
    <text evidence="3">Belongs to the anthranilate synthase component I family.</text>
</comment>
<dbReference type="InterPro" id="IPR019999">
    <property type="entry name" value="Anth_synth_I-like"/>
</dbReference>
<dbReference type="InterPro" id="IPR006805">
    <property type="entry name" value="Anth_synth_I_N"/>
</dbReference>
<dbReference type="InterPro" id="IPR005801">
    <property type="entry name" value="ADC_synthase"/>
</dbReference>
<dbReference type="EMBL" id="JACHMC010000001">
    <property type="protein sequence ID" value="MBB4882754.1"/>
    <property type="molecule type" value="Genomic_DNA"/>
</dbReference>
<comment type="pathway">
    <text evidence="2">Amino-acid biosynthesis; L-tryptophan biosynthesis; L-tryptophan from chorismate: step 1/5.</text>
</comment>
<dbReference type="InterPro" id="IPR015890">
    <property type="entry name" value="Chorismate_C"/>
</dbReference>
<dbReference type="GO" id="GO:0004049">
    <property type="term" value="F:anthranilate synthase activity"/>
    <property type="evidence" value="ECO:0007669"/>
    <property type="project" value="UniProtKB-EC"/>
</dbReference>
<evidence type="ECO:0000256" key="1">
    <source>
        <dbReference type="ARBA" id="ARBA00001946"/>
    </source>
</evidence>
<keyword evidence="8" id="KW-0479">Metal-binding</keyword>
<dbReference type="Proteomes" id="UP000560081">
    <property type="component" value="Unassembled WGS sequence"/>
</dbReference>
<gene>
    <name evidence="17" type="ORF">BJ976_001105</name>
</gene>
<keyword evidence="11" id="KW-0057">Aromatic amino acid biosynthesis</keyword>
<sequence length="518" mass="55348">MTVAPGLTPTREEFLRLADRSRVIPVVRTVLADGLTPLALHRRLAGSRPGTFLMESAAPGAAWSRYSFVGAGSAATLTARGTEAVWQGEVPQGLPREGDALEVLAETLRLLGTDARASVGPDLPHLVSGLAGFLGWPVVRAWERLPHPPEDHLGLPMLAMNLISDLAVHDATDGTVTLIALAINGNGLATGAERAYDDAVARLDAMLARLRSGAEDPVDEVPRRWLEADADEVAAQAEDRWGAAGFRAAVGRAQEAIRDGEVFQAVVSRRLSVETAASGVDVYRVLRMVNPSPYMYLFSFETPDGEPYEIVGSSPEALVTVADRHVVTHPIAGSRRRTGSAEGDRLVGKELEEDEKERAEHLMLVDLSRNDLSRVCEAGSVEVTQFMELEAFSHILHLVSHVEGRLRDGVTALDVLRSAFPAGTLSGAPKPRALQLLDEWEPTERGPYGGVVGYFDLAGNMDMAINIRSVTLAGGRAHVQAGAGIVADSDPEAETAETVTKATAPLRAALTARELRSA</sequence>
<evidence type="ECO:0000256" key="7">
    <source>
        <dbReference type="ARBA" id="ARBA00022605"/>
    </source>
</evidence>
<evidence type="ECO:0000256" key="9">
    <source>
        <dbReference type="ARBA" id="ARBA00022822"/>
    </source>
</evidence>
<dbReference type="Gene3D" id="3.60.120.10">
    <property type="entry name" value="Anthranilate synthase"/>
    <property type="match status" value="1"/>
</dbReference>
<evidence type="ECO:0000256" key="13">
    <source>
        <dbReference type="ARBA" id="ARBA00025634"/>
    </source>
</evidence>
<dbReference type="PRINTS" id="PR00095">
    <property type="entry name" value="ANTSNTHASEI"/>
</dbReference>
<protein>
    <recommendedName>
        <fullName evidence="6">Anthranilate synthase component 1</fullName>
        <ecNumber evidence="5">4.1.3.27</ecNumber>
    </recommendedName>
</protein>
<dbReference type="SUPFAM" id="SSF56322">
    <property type="entry name" value="ADC synthase"/>
    <property type="match status" value="1"/>
</dbReference>
<dbReference type="Pfam" id="PF04715">
    <property type="entry name" value="Anth_synt_I_N"/>
    <property type="match status" value="1"/>
</dbReference>
<keyword evidence="12 17" id="KW-0456">Lyase</keyword>
<reference evidence="17 18" key="1">
    <citation type="submission" date="2020-08" db="EMBL/GenBank/DDBJ databases">
        <title>Sequencing the genomes of 1000 actinobacteria strains.</title>
        <authorList>
            <person name="Klenk H.-P."/>
        </authorList>
    </citation>
    <scope>NUCLEOTIDE SEQUENCE [LARGE SCALE GENOMIC DNA]</scope>
    <source>
        <strain evidence="17 18">DSM 19079</strain>
    </source>
</reference>
<evidence type="ECO:0000256" key="12">
    <source>
        <dbReference type="ARBA" id="ARBA00023239"/>
    </source>
</evidence>
<evidence type="ECO:0000256" key="8">
    <source>
        <dbReference type="ARBA" id="ARBA00022723"/>
    </source>
</evidence>
<dbReference type="EC" id="4.1.3.27" evidence="5"/>
<evidence type="ECO:0000256" key="11">
    <source>
        <dbReference type="ARBA" id="ARBA00023141"/>
    </source>
</evidence>
<evidence type="ECO:0000259" key="16">
    <source>
        <dbReference type="Pfam" id="PF04715"/>
    </source>
</evidence>
<evidence type="ECO:0000256" key="3">
    <source>
        <dbReference type="ARBA" id="ARBA00009562"/>
    </source>
</evidence>
<dbReference type="PANTHER" id="PTHR11236:SF46">
    <property type="entry name" value="ANTHRANILATE SYNTHASE COMPONENT 1"/>
    <property type="match status" value="1"/>
</dbReference>
<feature type="domain" description="Anthranilate synthase component I N-terminal" evidence="16">
    <location>
        <begin position="33"/>
        <end position="178"/>
    </location>
</feature>
<evidence type="ECO:0000256" key="6">
    <source>
        <dbReference type="ARBA" id="ARBA00020653"/>
    </source>
</evidence>
<accession>A0A4Y8X3G1</accession>
<keyword evidence="10" id="KW-0460">Magnesium</keyword>
<dbReference type="Pfam" id="PF00425">
    <property type="entry name" value="Chorismate_bind"/>
    <property type="match status" value="1"/>
</dbReference>
<comment type="caution">
    <text evidence="17">The sequence shown here is derived from an EMBL/GenBank/DDBJ whole genome shotgun (WGS) entry which is preliminary data.</text>
</comment>
<evidence type="ECO:0000256" key="2">
    <source>
        <dbReference type="ARBA" id="ARBA00004873"/>
    </source>
</evidence>
<comment type="subunit">
    <text evidence="4">Heterotetramer consisting of two non-identical subunits: a beta subunit (TrpG) and a large alpha subunit (TrpE).</text>
</comment>
<dbReference type="GO" id="GO:0046872">
    <property type="term" value="F:metal ion binding"/>
    <property type="evidence" value="ECO:0007669"/>
    <property type="project" value="UniProtKB-KW"/>
</dbReference>
<keyword evidence="9" id="KW-0822">Tryptophan biosynthesis</keyword>
<name>A0A4Y8X3G1_9MICC</name>
<dbReference type="PANTHER" id="PTHR11236">
    <property type="entry name" value="AMINOBENZOATE/ANTHRANILATE SYNTHASE"/>
    <property type="match status" value="1"/>
</dbReference>
<keyword evidence="18" id="KW-1185">Reference proteome</keyword>
<evidence type="ECO:0000313" key="18">
    <source>
        <dbReference type="Proteomes" id="UP000560081"/>
    </source>
</evidence>
<evidence type="ECO:0000259" key="15">
    <source>
        <dbReference type="Pfam" id="PF00425"/>
    </source>
</evidence>
<dbReference type="OrthoDB" id="3518032at2"/>
<organism evidence="17 18">
    <name type="scientific">Micrococcus flavus</name>
    <dbReference type="NCBI Taxonomy" id="384602"/>
    <lineage>
        <taxon>Bacteria</taxon>
        <taxon>Bacillati</taxon>
        <taxon>Actinomycetota</taxon>
        <taxon>Actinomycetes</taxon>
        <taxon>Micrococcales</taxon>
        <taxon>Micrococcaceae</taxon>
        <taxon>Micrococcus</taxon>
    </lineage>
</organism>
<evidence type="ECO:0000313" key="17">
    <source>
        <dbReference type="EMBL" id="MBB4882754.1"/>
    </source>
</evidence>
<evidence type="ECO:0000256" key="5">
    <source>
        <dbReference type="ARBA" id="ARBA00012266"/>
    </source>
</evidence>
<dbReference type="GO" id="GO:0000162">
    <property type="term" value="P:L-tryptophan biosynthetic process"/>
    <property type="evidence" value="ECO:0007669"/>
    <property type="project" value="UniProtKB-KW"/>
</dbReference>
<proteinExistence type="inferred from homology"/>
<dbReference type="RefSeq" id="WP_135027698.1">
    <property type="nucleotide sequence ID" value="NZ_BMLA01000001.1"/>
</dbReference>
<evidence type="ECO:0000256" key="10">
    <source>
        <dbReference type="ARBA" id="ARBA00022842"/>
    </source>
</evidence>
<evidence type="ECO:0000256" key="14">
    <source>
        <dbReference type="ARBA" id="ARBA00047683"/>
    </source>
</evidence>
<dbReference type="AlphaFoldDB" id="A0A4Y8X3G1"/>
<comment type="cofactor">
    <cofactor evidence="1">
        <name>Mg(2+)</name>
        <dbReference type="ChEBI" id="CHEBI:18420"/>
    </cofactor>
</comment>
<comment type="catalytic activity">
    <reaction evidence="14">
        <text>chorismate + L-glutamine = anthranilate + pyruvate + L-glutamate + H(+)</text>
        <dbReference type="Rhea" id="RHEA:21732"/>
        <dbReference type="ChEBI" id="CHEBI:15361"/>
        <dbReference type="ChEBI" id="CHEBI:15378"/>
        <dbReference type="ChEBI" id="CHEBI:16567"/>
        <dbReference type="ChEBI" id="CHEBI:29748"/>
        <dbReference type="ChEBI" id="CHEBI:29985"/>
        <dbReference type="ChEBI" id="CHEBI:58359"/>
        <dbReference type="EC" id="4.1.3.27"/>
    </reaction>
</comment>
<evidence type="ECO:0000256" key="4">
    <source>
        <dbReference type="ARBA" id="ARBA00011575"/>
    </source>
</evidence>
<comment type="function">
    <text evidence="13">Part of a heterotetrameric complex that catalyzes the two-step biosynthesis of anthranilate, an intermediate in the biosynthesis of L-tryptophan. In the first step, the glutamine-binding beta subunit (TrpG) of anthranilate synthase (AS) provides the glutamine amidotransferase activity which generates ammonia as a substrate that, along with chorismate, is used in the second step, catalyzed by the large alpha subunit of AS (TrpE) to produce anthranilate. In the absence of TrpG, TrpE can synthesize anthranilate directly from chorismate and high concentrations of ammonia.</text>
</comment>
<feature type="domain" description="Chorismate-utilising enzyme C-terminal" evidence="15">
    <location>
        <begin position="245"/>
        <end position="501"/>
    </location>
</feature>